<feature type="compositionally biased region" description="Polar residues" evidence="3">
    <location>
        <begin position="187"/>
        <end position="203"/>
    </location>
</feature>
<evidence type="ECO:0000256" key="1">
    <source>
        <dbReference type="ARBA" id="ARBA00022741"/>
    </source>
</evidence>
<feature type="region of interest" description="Disordered" evidence="3">
    <location>
        <begin position="187"/>
        <end position="217"/>
    </location>
</feature>
<dbReference type="PANTHER" id="PTHR47977">
    <property type="entry name" value="RAS-RELATED PROTEIN RAB"/>
    <property type="match status" value="1"/>
</dbReference>
<dbReference type="GO" id="GO:0005525">
    <property type="term" value="F:GTP binding"/>
    <property type="evidence" value="ECO:0007669"/>
    <property type="project" value="UniProtKB-KW"/>
</dbReference>
<dbReference type="CDD" id="cd00154">
    <property type="entry name" value="Rab"/>
    <property type="match status" value="1"/>
</dbReference>
<keyword evidence="5" id="KW-1185">Reference proteome</keyword>
<reference evidence="4 5" key="1">
    <citation type="journal article" date="2016" name="Genome Biol. Evol.">
        <title>Divergent and convergent evolution of fungal pathogenicity.</title>
        <authorList>
            <person name="Shang Y."/>
            <person name="Xiao G."/>
            <person name="Zheng P."/>
            <person name="Cen K."/>
            <person name="Zhan S."/>
            <person name="Wang C."/>
        </authorList>
    </citation>
    <scope>NUCLEOTIDE SEQUENCE [LARGE SCALE GENOMIC DNA]</scope>
    <source>
        <strain evidence="4 5">RCEF 264</strain>
    </source>
</reference>
<feature type="compositionally biased region" description="Basic and acidic residues" evidence="3">
    <location>
        <begin position="138"/>
        <end position="149"/>
    </location>
</feature>
<dbReference type="InterPro" id="IPR001806">
    <property type="entry name" value="Small_GTPase"/>
</dbReference>
<keyword evidence="2" id="KW-0342">GTP-binding</keyword>
<dbReference type="SUPFAM" id="SSF52540">
    <property type="entry name" value="P-loop containing nucleoside triphosphate hydrolases"/>
    <property type="match status" value="1"/>
</dbReference>
<dbReference type="STRING" id="1081102.A0A162IGX2"/>
<evidence type="ECO:0000256" key="2">
    <source>
        <dbReference type="ARBA" id="ARBA00023134"/>
    </source>
</evidence>
<dbReference type="Pfam" id="PF00071">
    <property type="entry name" value="Ras"/>
    <property type="match status" value="1"/>
</dbReference>
<dbReference type="PROSITE" id="PS51419">
    <property type="entry name" value="RAB"/>
    <property type="match status" value="1"/>
</dbReference>
<evidence type="ECO:0000256" key="3">
    <source>
        <dbReference type="SAM" id="MobiDB-lite"/>
    </source>
</evidence>
<name>A0A162IGX2_9HYPO</name>
<gene>
    <name evidence="4" type="ORF">SPI_07366</name>
</gene>
<accession>A0A162IGX2</accession>
<dbReference type="PRINTS" id="PR00449">
    <property type="entry name" value="RASTRNSFRMNG"/>
</dbReference>
<keyword evidence="4" id="KW-0687">Ribonucleoprotein</keyword>
<proteinExistence type="predicted"/>
<dbReference type="GO" id="GO:0003924">
    <property type="term" value="F:GTPase activity"/>
    <property type="evidence" value="ECO:0007669"/>
    <property type="project" value="InterPro"/>
</dbReference>
<dbReference type="OrthoDB" id="9989112at2759"/>
<evidence type="ECO:0000313" key="5">
    <source>
        <dbReference type="Proteomes" id="UP000076874"/>
    </source>
</evidence>
<dbReference type="Gene3D" id="3.40.50.300">
    <property type="entry name" value="P-loop containing nucleotide triphosphate hydrolases"/>
    <property type="match status" value="1"/>
</dbReference>
<dbReference type="Pfam" id="PF08477">
    <property type="entry name" value="Roc"/>
    <property type="match status" value="1"/>
</dbReference>
<feature type="region of interest" description="Disordered" evidence="3">
    <location>
        <begin position="130"/>
        <end position="149"/>
    </location>
</feature>
<dbReference type="InterPro" id="IPR027417">
    <property type="entry name" value="P-loop_NTPase"/>
</dbReference>
<evidence type="ECO:0000313" key="4">
    <source>
        <dbReference type="EMBL" id="OAA56985.1"/>
    </source>
</evidence>
<dbReference type="Proteomes" id="UP000076874">
    <property type="component" value="Unassembled WGS sequence"/>
</dbReference>
<sequence length="217" mass="22890">MSEPSLKILIIGPSNVGKSALLIRYCDDDFDPNDAAATIGIDYRAGQEHFRTLSTSYYRGAHGIVFVYDLTNRTTFDQMEDWYAEAEVNTTPGLAADGGGGNGPPACQYCLVGAKLDRAATSRAVTTAEGAALAQQHNNHDDDRRRAGADHAEEPALFFETSARTGENVREAFVALVDRIVSSGVATASTGGASRRTGGNVNLGTDGEGSDTSGCFC</sequence>
<dbReference type="SMART" id="SM00174">
    <property type="entry name" value="RHO"/>
    <property type="match status" value="1"/>
</dbReference>
<organism evidence="4 5">
    <name type="scientific">Niveomyces insectorum RCEF 264</name>
    <dbReference type="NCBI Taxonomy" id="1081102"/>
    <lineage>
        <taxon>Eukaryota</taxon>
        <taxon>Fungi</taxon>
        <taxon>Dikarya</taxon>
        <taxon>Ascomycota</taxon>
        <taxon>Pezizomycotina</taxon>
        <taxon>Sordariomycetes</taxon>
        <taxon>Hypocreomycetidae</taxon>
        <taxon>Hypocreales</taxon>
        <taxon>Cordycipitaceae</taxon>
        <taxon>Niveomyces</taxon>
    </lineage>
</organism>
<dbReference type="InterPro" id="IPR050227">
    <property type="entry name" value="Rab"/>
</dbReference>
<keyword evidence="1" id="KW-0547">Nucleotide-binding</keyword>
<keyword evidence="4" id="KW-0689">Ribosomal protein</keyword>
<protein>
    <submittedName>
        <fullName evidence="4">40S ribosomal protein s3ae</fullName>
    </submittedName>
</protein>
<dbReference type="GO" id="GO:0005840">
    <property type="term" value="C:ribosome"/>
    <property type="evidence" value="ECO:0007669"/>
    <property type="project" value="UniProtKB-KW"/>
</dbReference>
<dbReference type="SMART" id="SM00175">
    <property type="entry name" value="RAB"/>
    <property type="match status" value="1"/>
</dbReference>
<dbReference type="SMART" id="SM00173">
    <property type="entry name" value="RAS"/>
    <property type="match status" value="1"/>
</dbReference>
<dbReference type="PROSITE" id="PS51421">
    <property type="entry name" value="RAS"/>
    <property type="match status" value="1"/>
</dbReference>
<dbReference type="EMBL" id="AZHD01000015">
    <property type="protein sequence ID" value="OAA56985.1"/>
    <property type="molecule type" value="Genomic_DNA"/>
</dbReference>
<comment type="caution">
    <text evidence="4">The sequence shown here is derived from an EMBL/GenBank/DDBJ whole genome shotgun (WGS) entry which is preliminary data.</text>
</comment>
<dbReference type="AlphaFoldDB" id="A0A162IGX2"/>